<evidence type="ECO:0000313" key="2">
    <source>
        <dbReference type="Proteomes" id="UP000756346"/>
    </source>
</evidence>
<feature type="non-terminal residue" evidence="1">
    <location>
        <position position="173"/>
    </location>
</feature>
<dbReference type="OrthoDB" id="3944545at2759"/>
<reference evidence="1" key="1">
    <citation type="journal article" date="2021" name="Nat. Commun.">
        <title>Genetic determinants of endophytism in the Arabidopsis root mycobiome.</title>
        <authorList>
            <person name="Mesny F."/>
            <person name="Miyauchi S."/>
            <person name="Thiergart T."/>
            <person name="Pickel B."/>
            <person name="Atanasova L."/>
            <person name="Karlsson M."/>
            <person name="Huettel B."/>
            <person name="Barry K.W."/>
            <person name="Haridas S."/>
            <person name="Chen C."/>
            <person name="Bauer D."/>
            <person name="Andreopoulos W."/>
            <person name="Pangilinan J."/>
            <person name="LaButti K."/>
            <person name="Riley R."/>
            <person name="Lipzen A."/>
            <person name="Clum A."/>
            <person name="Drula E."/>
            <person name="Henrissat B."/>
            <person name="Kohler A."/>
            <person name="Grigoriev I.V."/>
            <person name="Martin F.M."/>
            <person name="Hacquard S."/>
        </authorList>
    </citation>
    <scope>NUCLEOTIDE SEQUENCE</scope>
    <source>
        <strain evidence="1">MPI-CAGE-CH-0230</strain>
    </source>
</reference>
<dbReference type="EMBL" id="JAGTJQ010000005">
    <property type="protein sequence ID" value="KAH7031274.1"/>
    <property type="molecule type" value="Genomic_DNA"/>
</dbReference>
<keyword evidence="2" id="KW-1185">Reference proteome</keyword>
<evidence type="ECO:0000313" key="1">
    <source>
        <dbReference type="EMBL" id="KAH7031274.1"/>
    </source>
</evidence>
<proteinExistence type="predicted"/>
<dbReference type="GeneID" id="70178668"/>
<sequence>PYPSYEEHTAAGRWERSSSALNHIFWSLDGPLETAISVLSIQDDVVLKEPIYDQESGEWHPIAQLPISEPRLSSIAVQVFELDDWEEQWLGYHAEHEDLRLPVAHGDDNDDDNARADSTELLECCGTEIPRDKSVTVQVAALNDGPDGGFATIRDYVTVVHPWLMGLRGELLE</sequence>
<protein>
    <submittedName>
        <fullName evidence="1">Uncharacterized protein</fullName>
    </submittedName>
</protein>
<gene>
    <name evidence="1" type="ORF">B0I36DRAFT_229503</name>
</gene>
<dbReference type="Proteomes" id="UP000756346">
    <property type="component" value="Unassembled WGS sequence"/>
</dbReference>
<dbReference type="RefSeq" id="XP_046012954.1">
    <property type="nucleotide sequence ID" value="XM_046149122.1"/>
</dbReference>
<organism evidence="1 2">
    <name type="scientific">Microdochium trichocladiopsis</name>
    <dbReference type="NCBI Taxonomy" id="1682393"/>
    <lineage>
        <taxon>Eukaryota</taxon>
        <taxon>Fungi</taxon>
        <taxon>Dikarya</taxon>
        <taxon>Ascomycota</taxon>
        <taxon>Pezizomycotina</taxon>
        <taxon>Sordariomycetes</taxon>
        <taxon>Xylariomycetidae</taxon>
        <taxon>Xylariales</taxon>
        <taxon>Microdochiaceae</taxon>
        <taxon>Microdochium</taxon>
    </lineage>
</organism>
<feature type="non-terminal residue" evidence="1">
    <location>
        <position position="1"/>
    </location>
</feature>
<comment type="caution">
    <text evidence="1">The sequence shown here is derived from an EMBL/GenBank/DDBJ whole genome shotgun (WGS) entry which is preliminary data.</text>
</comment>
<name>A0A9P8Y9J3_9PEZI</name>
<dbReference type="AlphaFoldDB" id="A0A9P8Y9J3"/>
<accession>A0A9P8Y9J3</accession>